<protein>
    <recommendedName>
        <fullName evidence="2">DUF5020 domain-containing protein</fullName>
    </recommendedName>
</protein>
<dbReference type="Pfam" id="PF16412">
    <property type="entry name" value="DUF5020"/>
    <property type="match status" value="1"/>
</dbReference>
<sequence length="184" mass="20800">MFKPDAWGSTFMFVDFDFNGDKRNIGLVYAEISRAFKIKDFALMPHLEYNGGLGTGFSIPGAYLAGAQYPFKLRNFFMGTYLAYKLNAFAKLSHDVQWTLTWNSAFPTSKVSLCGFLDLWTENKNRATGEGGKKLILLSEPQVWYNFTPNFAMGSEIELSYNFVNAFAGSKFYAIPTVATKWSF</sequence>
<gene>
    <name evidence="1" type="ORF">SDC9_169486</name>
</gene>
<evidence type="ECO:0008006" key="2">
    <source>
        <dbReference type="Google" id="ProtNLM"/>
    </source>
</evidence>
<comment type="caution">
    <text evidence="1">The sequence shown here is derived from an EMBL/GenBank/DDBJ whole genome shotgun (WGS) entry which is preliminary data.</text>
</comment>
<accession>A0A645GE76</accession>
<dbReference type="EMBL" id="VSSQ01070262">
    <property type="protein sequence ID" value="MPN22103.1"/>
    <property type="molecule type" value="Genomic_DNA"/>
</dbReference>
<name>A0A645GE76_9ZZZZ</name>
<dbReference type="AlphaFoldDB" id="A0A645GE76"/>
<organism evidence="1">
    <name type="scientific">bioreactor metagenome</name>
    <dbReference type="NCBI Taxonomy" id="1076179"/>
    <lineage>
        <taxon>unclassified sequences</taxon>
        <taxon>metagenomes</taxon>
        <taxon>ecological metagenomes</taxon>
    </lineage>
</organism>
<proteinExistence type="predicted"/>
<reference evidence="1" key="1">
    <citation type="submission" date="2019-08" db="EMBL/GenBank/DDBJ databases">
        <authorList>
            <person name="Kucharzyk K."/>
            <person name="Murdoch R.W."/>
            <person name="Higgins S."/>
            <person name="Loffler F."/>
        </authorList>
    </citation>
    <scope>NUCLEOTIDE SEQUENCE</scope>
</reference>
<evidence type="ECO:0000313" key="1">
    <source>
        <dbReference type="EMBL" id="MPN22103.1"/>
    </source>
</evidence>